<dbReference type="Proteomes" id="UP001254848">
    <property type="component" value="Unassembled WGS sequence"/>
</dbReference>
<gene>
    <name evidence="2" type="ORF">Q4T40_15810</name>
</gene>
<evidence type="ECO:0000313" key="2">
    <source>
        <dbReference type="EMBL" id="MDT8902710.1"/>
    </source>
</evidence>
<evidence type="ECO:0000256" key="1">
    <source>
        <dbReference type="SAM" id="SignalP"/>
    </source>
</evidence>
<keyword evidence="1" id="KW-0732">Signal</keyword>
<reference evidence="2 3" key="1">
    <citation type="submission" date="2023-07" db="EMBL/GenBank/DDBJ databases">
        <title>The novel representative of Negativicutes class, Anaeroselena agilis gen. nov. sp. nov.</title>
        <authorList>
            <person name="Prokofeva M.I."/>
            <person name="Elcheninov A.G."/>
            <person name="Klyukina A."/>
            <person name="Kublanov I.V."/>
            <person name="Frolov E.N."/>
            <person name="Podosokorskaya O.A."/>
        </authorList>
    </citation>
    <scope>NUCLEOTIDE SEQUENCE [LARGE SCALE GENOMIC DNA]</scope>
    <source>
        <strain evidence="2 3">4137-cl</strain>
    </source>
</reference>
<feature type="chain" id="PRO_5045961183" description="Lipoprotein" evidence="1">
    <location>
        <begin position="25"/>
        <end position="147"/>
    </location>
</feature>
<feature type="signal peptide" evidence="1">
    <location>
        <begin position="1"/>
        <end position="24"/>
    </location>
</feature>
<comment type="caution">
    <text evidence="2">The sequence shown here is derived from an EMBL/GenBank/DDBJ whole genome shotgun (WGS) entry which is preliminary data.</text>
</comment>
<dbReference type="PROSITE" id="PS51257">
    <property type="entry name" value="PROKAR_LIPOPROTEIN"/>
    <property type="match status" value="1"/>
</dbReference>
<accession>A0ABU3P214</accession>
<proteinExistence type="predicted"/>
<evidence type="ECO:0000313" key="3">
    <source>
        <dbReference type="Proteomes" id="UP001254848"/>
    </source>
</evidence>
<evidence type="ECO:0008006" key="4">
    <source>
        <dbReference type="Google" id="ProtNLM"/>
    </source>
</evidence>
<sequence length="147" mass="15801">MNTMRTKKAASFFAVLLLSGTLLLGGCVNLTQTDSPSTPSVPSGPSTGAREVKVVYNYNDTDKVQLSGNDLVLKVGEKLVLQPAAGLTKNTRFKSAGKYFIGDIMKQETDQHGKVVFTAVKAGKGQLQIIPDTDKEDRAVDLRVTVE</sequence>
<keyword evidence="3" id="KW-1185">Reference proteome</keyword>
<organism evidence="2 3">
    <name type="scientific">Anaeroselena agilis</name>
    <dbReference type="NCBI Taxonomy" id="3063788"/>
    <lineage>
        <taxon>Bacteria</taxon>
        <taxon>Bacillati</taxon>
        <taxon>Bacillota</taxon>
        <taxon>Negativicutes</taxon>
        <taxon>Acetonemataceae</taxon>
        <taxon>Anaeroselena</taxon>
    </lineage>
</organism>
<name>A0ABU3P214_9FIRM</name>
<dbReference type="RefSeq" id="WP_413781185.1">
    <property type="nucleotide sequence ID" value="NZ_JAUOZS010000001.1"/>
</dbReference>
<dbReference type="EMBL" id="JAUOZS010000001">
    <property type="protein sequence ID" value="MDT8902710.1"/>
    <property type="molecule type" value="Genomic_DNA"/>
</dbReference>
<protein>
    <recommendedName>
        <fullName evidence="4">Lipoprotein</fullName>
    </recommendedName>
</protein>